<evidence type="ECO:0000313" key="2">
    <source>
        <dbReference type="Proteomes" id="UP000306319"/>
    </source>
</evidence>
<protein>
    <submittedName>
        <fullName evidence="1">RagB/SusD family nutrient uptake outer membrane protein</fullName>
    </submittedName>
</protein>
<accession>A0AC61RD03</accession>
<comment type="caution">
    <text evidence="1">The sequence shown here is derived from an EMBL/GenBank/DDBJ whole genome shotgun (WGS) entry which is preliminary data.</text>
</comment>
<sequence length="512" mass="57215">MKKLIYSFILTGTLFTSCSMNEEPAGKLNDETAIQTTADATKFRNGIYSNIRSVSNGTFIYSQEMQADMFVGTQINGNRLGPFSISSFTSSDNDLEDLWEYPYKYIANVNYFLPKLEVLINREGIDANTKLLLERYRGEAKWARAYYYYYLTDTFCQSYTNVEPTTPASGMPLETVYHPSSEYSTYPGRSSLAETFNLIEKDLADAYNDLEAYEKSSAKDAQANLSANAPYLSTFTVLALQARIALLKGDNATAIAKAEKVINEGSYTLTDRDLYPAIWTNDEGSELIFVPYGDQAQSSAVAAIGEAWINSSTDKADYVATQNALGMYDSEKDIRYEWFFEPRALSVNGASVVAPCFVKYPGNPLLNTGSTNALKNLPKPFRLSEMYLIIAEASASTDANKANTALNTLRAARIADYEEQTYSGQNLVNQVREERTKELIGEGFRISDLRRWNLGFSRSTAYEDIYEDVPSILIPASMNVTYEPGYYRLILPIPTGELETNPQLEGQQNPGY</sequence>
<evidence type="ECO:0000313" key="1">
    <source>
        <dbReference type="EMBL" id="TGY77985.1"/>
    </source>
</evidence>
<organism evidence="1 2">
    <name type="scientific">Lepagella muris</name>
    <dbReference type="NCBI Taxonomy" id="3032870"/>
    <lineage>
        <taxon>Bacteria</taxon>
        <taxon>Pseudomonadati</taxon>
        <taxon>Bacteroidota</taxon>
        <taxon>Bacteroidia</taxon>
        <taxon>Bacteroidales</taxon>
        <taxon>Muribaculaceae</taxon>
        <taxon>Lepagella</taxon>
    </lineage>
</organism>
<keyword evidence="2" id="KW-1185">Reference proteome</keyword>
<dbReference type="Proteomes" id="UP000306319">
    <property type="component" value="Unassembled WGS sequence"/>
</dbReference>
<reference evidence="1" key="1">
    <citation type="submission" date="2019-04" db="EMBL/GenBank/DDBJ databases">
        <title>Microbes associate with the intestines of laboratory mice.</title>
        <authorList>
            <person name="Navarre W."/>
            <person name="Wong E."/>
            <person name="Huang K."/>
            <person name="Tropini C."/>
            <person name="Ng K."/>
            <person name="Yu B."/>
        </authorList>
    </citation>
    <scope>NUCLEOTIDE SEQUENCE</scope>
    <source>
        <strain evidence="1">NM04_E33</strain>
    </source>
</reference>
<gene>
    <name evidence="1" type="ORF">E5331_12460</name>
</gene>
<name>A0AC61RD03_9BACT</name>
<proteinExistence type="predicted"/>
<dbReference type="EMBL" id="SRYB01000018">
    <property type="protein sequence ID" value="TGY77985.1"/>
    <property type="molecule type" value="Genomic_DNA"/>
</dbReference>